<feature type="domain" description="Glycosyltransferase subfamily 4-like N-terminal" evidence="2">
    <location>
        <begin position="16"/>
        <end position="207"/>
    </location>
</feature>
<protein>
    <recommendedName>
        <fullName evidence="5">Glycosyltransferase subfamily 4-like N-terminal domain-containing protein</fullName>
    </recommendedName>
</protein>
<dbReference type="Pfam" id="PF00534">
    <property type="entry name" value="Glycos_transf_1"/>
    <property type="match status" value="1"/>
</dbReference>
<sequence length="397" mass="45765">MKICVINNIYPPYHRGGAEQVVVTMVEGLLAQGHEVVIITGTPGQEATERHERLTIYRLRPHNLFFYTHAEGHTIFERALWHVIDMFHLSVANKVQEILEAEHVDLVHTHNLMGLSFLIPRVIRKLRIHHVHTVHDVQLVEPSAMILKEKEQSWRYTGLPTKLYTGIMKWLMGSPHVVISPSQFLLDFYRSRGFFEHSHQVVLRNPVTFSFQETRQVVDEPHDSFRFLYIGQIERHKGLFLLLSAFQKLHFQFPHAELHIVGSGSVLEEIRASVVPENGVYIYGRLKREELPALFAKMDMAVVPSLCYENSPTVIFESLSCGRPVLASDIEGVAELIREGENGITFETGNVEKLVEKMQWCLTHKETVQKMSGETRQSLVGLSRDEYVQRLEKLYQR</sequence>
<dbReference type="PANTHER" id="PTHR45947">
    <property type="entry name" value="SULFOQUINOVOSYL TRANSFERASE SQD2"/>
    <property type="match status" value="1"/>
</dbReference>
<evidence type="ECO:0000259" key="2">
    <source>
        <dbReference type="Pfam" id="PF13439"/>
    </source>
</evidence>
<evidence type="ECO:0008006" key="5">
    <source>
        <dbReference type="Google" id="ProtNLM"/>
    </source>
</evidence>
<dbReference type="Gene3D" id="3.40.50.2000">
    <property type="entry name" value="Glycogen Phosphorylase B"/>
    <property type="match status" value="2"/>
</dbReference>
<dbReference type="InterPro" id="IPR001296">
    <property type="entry name" value="Glyco_trans_1"/>
</dbReference>
<organism evidence="3 4">
    <name type="scientific">Candidatus Magasanikbacteria bacterium RIFCSPHIGHO2_02_FULL_47_14</name>
    <dbReference type="NCBI Taxonomy" id="1798680"/>
    <lineage>
        <taxon>Bacteria</taxon>
        <taxon>Candidatus Magasanikiibacteriota</taxon>
    </lineage>
</organism>
<dbReference type="InterPro" id="IPR028098">
    <property type="entry name" value="Glyco_trans_4-like_N"/>
</dbReference>
<evidence type="ECO:0000313" key="4">
    <source>
        <dbReference type="Proteomes" id="UP000176282"/>
    </source>
</evidence>
<name>A0A1F6M3Z6_9BACT</name>
<proteinExistence type="predicted"/>
<dbReference type="CDD" id="cd03823">
    <property type="entry name" value="GT4_ExpE7-like"/>
    <property type="match status" value="1"/>
</dbReference>
<evidence type="ECO:0000259" key="1">
    <source>
        <dbReference type="Pfam" id="PF00534"/>
    </source>
</evidence>
<dbReference type="InterPro" id="IPR050194">
    <property type="entry name" value="Glycosyltransferase_grp1"/>
</dbReference>
<feature type="domain" description="Glycosyl transferase family 1" evidence="1">
    <location>
        <begin position="211"/>
        <end position="377"/>
    </location>
</feature>
<dbReference type="AlphaFoldDB" id="A0A1F6M3Z6"/>
<reference evidence="3 4" key="1">
    <citation type="journal article" date="2016" name="Nat. Commun.">
        <title>Thousands of microbial genomes shed light on interconnected biogeochemical processes in an aquifer system.</title>
        <authorList>
            <person name="Anantharaman K."/>
            <person name="Brown C.T."/>
            <person name="Hug L.A."/>
            <person name="Sharon I."/>
            <person name="Castelle C.J."/>
            <person name="Probst A.J."/>
            <person name="Thomas B.C."/>
            <person name="Singh A."/>
            <person name="Wilkins M.J."/>
            <person name="Karaoz U."/>
            <person name="Brodie E.L."/>
            <person name="Williams K.H."/>
            <person name="Hubbard S.S."/>
            <person name="Banfield J.F."/>
        </authorList>
    </citation>
    <scope>NUCLEOTIDE SEQUENCE [LARGE SCALE GENOMIC DNA]</scope>
</reference>
<dbReference type="GO" id="GO:0016757">
    <property type="term" value="F:glycosyltransferase activity"/>
    <property type="evidence" value="ECO:0007669"/>
    <property type="project" value="InterPro"/>
</dbReference>
<dbReference type="PANTHER" id="PTHR45947:SF13">
    <property type="entry name" value="TRANSFERASE"/>
    <property type="match status" value="1"/>
</dbReference>
<gene>
    <name evidence="3" type="ORF">A3J66_03405</name>
</gene>
<dbReference type="Proteomes" id="UP000176282">
    <property type="component" value="Unassembled WGS sequence"/>
</dbReference>
<dbReference type="EMBL" id="MFQB01000037">
    <property type="protein sequence ID" value="OGH66357.1"/>
    <property type="molecule type" value="Genomic_DNA"/>
</dbReference>
<comment type="caution">
    <text evidence="3">The sequence shown here is derived from an EMBL/GenBank/DDBJ whole genome shotgun (WGS) entry which is preliminary data.</text>
</comment>
<evidence type="ECO:0000313" key="3">
    <source>
        <dbReference type="EMBL" id="OGH66357.1"/>
    </source>
</evidence>
<dbReference type="STRING" id="1798680.A3J66_03405"/>
<dbReference type="Pfam" id="PF13439">
    <property type="entry name" value="Glyco_transf_4"/>
    <property type="match status" value="1"/>
</dbReference>
<accession>A0A1F6M3Z6</accession>
<dbReference type="SUPFAM" id="SSF53756">
    <property type="entry name" value="UDP-Glycosyltransferase/glycogen phosphorylase"/>
    <property type="match status" value="1"/>
</dbReference>